<dbReference type="GO" id="GO:0009451">
    <property type="term" value="P:RNA modification"/>
    <property type="evidence" value="ECO:0007669"/>
    <property type="project" value="InterPro"/>
</dbReference>
<dbReference type="NCBIfam" id="TIGR00756">
    <property type="entry name" value="PPR"/>
    <property type="match status" value="4"/>
</dbReference>
<dbReference type="FunFam" id="1.25.40.10:FF:000309">
    <property type="entry name" value="Pentatricopeptide repeat-containing protein, chloroplastic"/>
    <property type="match status" value="1"/>
</dbReference>
<reference evidence="4" key="1">
    <citation type="submission" date="2020-05" db="EMBL/GenBank/DDBJ databases">
        <title>WGS assembly of Panicum virgatum.</title>
        <authorList>
            <person name="Lovell J.T."/>
            <person name="Jenkins J."/>
            <person name="Shu S."/>
            <person name="Juenger T.E."/>
            <person name="Schmutz J."/>
        </authorList>
    </citation>
    <scope>NUCLEOTIDE SEQUENCE</scope>
    <source>
        <strain evidence="4">AP13</strain>
    </source>
</reference>
<dbReference type="PANTHER" id="PTHR47926">
    <property type="entry name" value="PENTATRICOPEPTIDE REPEAT-CONTAINING PROTEIN"/>
    <property type="match status" value="1"/>
</dbReference>
<dbReference type="EMBL" id="CM029044">
    <property type="protein sequence ID" value="KAG2604685.1"/>
    <property type="molecule type" value="Genomic_DNA"/>
</dbReference>
<name>A0A8T0T633_PANVG</name>
<evidence type="ECO:0000256" key="3">
    <source>
        <dbReference type="PROSITE-ProRule" id="PRU00708"/>
    </source>
</evidence>
<dbReference type="AlphaFoldDB" id="A0A8T0T633"/>
<dbReference type="GO" id="GO:0003723">
    <property type="term" value="F:RNA binding"/>
    <property type="evidence" value="ECO:0007669"/>
    <property type="project" value="InterPro"/>
</dbReference>
<evidence type="ECO:0000313" key="5">
    <source>
        <dbReference type="Proteomes" id="UP000823388"/>
    </source>
</evidence>
<organism evidence="4 5">
    <name type="scientific">Panicum virgatum</name>
    <name type="common">Blackwell switchgrass</name>
    <dbReference type="NCBI Taxonomy" id="38727"/>
    <lineage>
        <taxon>Eukaryota</taxon>
        <taxon>Viridiplantae</taxon>
        <taxon>Streptophyta</taxon>
        <taxon>Embryophyta</taxon>
        <taxon>Tracheophyta</taxon>
        <taxon>Spermatophyta</taxon>
        <taxon>Magnoliopsida</taxon>
        <taxon>Liliopsida</taxon>
        <taxon>Poales</taxon>
        <taxon>Poaceae</taxon>
        <taxon>PACMAD clade</taxon>
        <taxon>Panicoideae</taxon>
        <taxon>Panicodae</taxon>
        <taxon>Paniceae</taxon>
        <taxon>Panicinae</taxon>
        <taxon>Panicum</taxon>
        <taxon>Panicum sect. Hiantes</taxon>
    </lineage>
</organism>
<feature type="repeat" description="PPR" evidence="3">
    <location>
        <begin position="204"/>
        <end position="238"/>
    </location>
</feature>
<keyword evidence="1" id="KW-0677">Repeat</keyword>
<dbReference type="FunFam" id="1.25.40.10:FF:000242">
    <property type="entry name" value="Pentatricopeptide repeat-containing protein"/>
    <property type="match status" value="1"/>
</dbReference>
<dbReference type="InterPro" id="IPR046848">
    <property type="entry name" value="E_motif"/>
</dbReference>
<dbReference type="Pfam" id="PF20431">
    <property type="entry name" value="E_motif"/>
    <property type="match status" value="1"/>
</dbReference>
<keyword evidence="2" id="KW-0809">Transit peptide</keyword>
<dbReference type="Gene3D" id="1.25.40.10">
    <property type="entry name" value="Tetratricopeptide repeat domain"/>
    <property type="match status" value="5"/>
</dbReference>
<dbReference type="PROSITE" id="PS51375">
    <property type="entry name" value="PPR"/>
    <property type="match status" value="3"/>
</dbReference>
<accession>A0A8T0T633</accession>
<dbReference type="InterPro" id="IPR002885">
    <property type="entry name" value="PPR_rpt"/>
</dbReference>
<dbReference type="Pfam" id="PF13041">
    <property type="entry name" value="PPR_2"/>
    <property type="match status" value="1"/>
</dbReference>
<dbReference type="FunFam" id="1.25.40.10:FF:000073">
    <property type="entry name" value="Pentatricopeptide repeat-containing protein chloroplastic"/>
    <property type="match status" value="1"/>
</dbReference>
<keyword evidence="5" id="KW-1185">Reference proteome</keyword>
<feature type="non-terminal residue" evidence="4">
    <location>
        <position position="666"/>
    </location>
</feature>
<evidence type="ECO:0000256" key="1">
    <source>
        <dbReference type="ARBA" id="ARBA00022737"/>
    </source>
</evidence>
<proteinExistence type="predicted"/>
<dbReference type="Proteomes" id="UP000823388">
    <property type="component" value="Chromosome 4N"/>
</dbReference>
<feature type="non-terminal residue" evidence="4">
    <location>
        <position position="1"/>
    </location>
</feature>
<comment type="caution">
    <text evidence="4">The sequence shown here is derived from an EMBL/GenBank/DDBJ whole genome shotgun (WGS) entry which is preliminary data.</text>
</comment>
<dbReference type="Pfam" id="PF01535">
    <property type="entry name" value="PPR"/>
    <property type="match status" value="5"/>
</dbReference>
<evidence type="ECO:0000313" key="4">
    <source>
        <dbReference type="EMBL" id="KAG2604685.1"/>
    </source>
</evidence>
<dbReference type="PANTHER" id="PTHR47926:SF347">
    <property type="entry name" value="PENTATRICOPEPTIDE REPEAT-CONTAINING PROTEIN"/>
    <property type="match status" value="1"/>
</dbReference>
<feature type="repeat" description="PPR" evidence="3">
    <location>
        <begin position="101"/>
        <end position="135"/>
    </location>
</feature>
<protein>
    <recommendedName>
        <fullName evidence="6">Pentatricopeptide repeat-containing protein</fullName>
    </recommendedName>
</protein>
<dbReference type="InterPro" id="IPR011990">
    <property type="entry name" value="TPR-like_helical_dom_sf"/>
</dbReference>
<dbReference type="InterPro" id="IPR046960">
    <property type="entry name" value="PPR_At4g14850-like_plant"/>
</dbReference>
<feature type="repeat" description="PPR" evidence="3">
    <location>
        <begin position="305"/>
        <end position="339"/>
    </location>
</feature>
<gene>
    <name evidence="4" type="ORF">PVAP13_4NG131733</name>
</gene>
<evidence type="ECO:0008006" key="6">
    <source>
        <dbReference type="Google" id="ProtNLM"/>
    </source>
</evidence>
<evidence type="ECO:0000256" key="2">
    <source>
        <dbReference type="ARBA" id="ARBA00022946"/>
    </source>
</evidence>
<sequence length="666" mass="73305">NATQPNPRTPFRPRRLSHPPARAHFVEKLAPRALSPGDLLRLLPSCGTLLSLRALHARLLTHTHGLLLGSLRASTKLLSCYAALGDLASARMVFDGTPHPDAYSYGVMLRCLVDAGRHADAVALHQDMRRRCPCPEAQDDFVLSLALKACVRSAECGYGRLLHCDSVKAGSADGFVMNSLIDMYVKAGDLECAHNMFERIPDRNVVSWTSMLSGCVQNGFAADGLFLFNQMRRESVQPSEYTMASVLAACSALDSLHQGRWIHGSVIKHSLIFNSFISASLLDMYVKSGEVENARRVFDELSYGDIVLWTTMIVGYTQNGNPLDALQLFLDKKFAGIVPNSVTTATVLSASAQLRDLSLGRSIHGIAVKLGVADYDAVVNALVDMYAKCREVSDANSIFGRILNKDVVTWMLRPPEAPVRNGILELNNMGNDALMLFKQMRLQGISPDATSVVNALSASVCLGDLLIGKSFHSYVVKHAFLSNVYVNTALLNLYSKCADLPSARDSAGSIDLFNEMLKDGVHPNDVVFTNILSTCSHTGMVTAGKKYFDSMAQHFNITPSMKHYACMVDVLARAGNLEQALEFIYKMPMQADVSVWGALHGCRLHSRSQYGEEAIKRMMMLHPERPDLYVLISNLYTSYGMWEKSLAIRRWMQEKGLIKLPGSSSI</sequence>